<dbReference type="InterPro" id="IPR007373">
    <property type="entry name" value="Thiamin_PyroPKinase_B1-bd"/>
</dbReference>
<dbReference type="NCBIfam" id="TIGR01378">
    <property type="entry name" value="thi_PPkinase"/>
    <property type="match status" value="1"/>
</dbReference>
<protein>
    <recommendedName>
        <fullName evidence="7">Thiamin pyrophosphokinase thiamin-binding domain-containing protein</fullName>
    </recommendedName>
</protein>
<evidence type="ECO:0000256" key="6">
    <source>
        <dbReference type="SAM" id="MobiDB-lite"/>
    </source>
</evidence>
<keyword evidence="1" id="KW-0808">Transferase</keyword>
<dbReference type="SMART" id="SM00983">
    <property type="entry name" value="TPK_B1_binding"/>
    <property type="match status" value="1"/>
</dbReference>
<feature type="domain" description="Thiamin pyrophosphokinase thiamin-binding" evidence="7">
    <location>
        <begin position="506"/>
        <end position="573"/>
    </location>
</feature>
<dbReference type="Proteomes" id="UP001187531">
    <property type="component" value="Unassembled WGS sequence"/>
</dbReference>
<proteinExistence type="predicted"/>
<dbReference type="AlphaFoldDB" id="A0AA88ICB6"/>
<accession>A0AA88ICB6</accession>
<dbReference type="FunFam" id="2.60.120.320:FF:000001">
    <property type="entry name" value="Thiamine pyrophosphokinase"/>
    <property type="match status" value="1"/>
</dbReference>
<comment type="caution">
    <text evidence="8">The sequence shown here is derived from an EMBL/GenBank/DDBJ whole genome shotgun (WGS) entry which is preliminary data.</text>
</comment>
<dbReference type="InterPro" id="IPR007371">
    <property type="entry name" value="TPK_catalytic"/>
</dbReference>
<dbReference type="InterPro" id="IPR036759">
    <property type="entry name" value="TPK_catalytic_sf"/>
</dbReference>
<dbReference type="InterPro" id="IPR036371">
    <property type="entry name" value="TPK_B1-bd_sf"/>
</dbReference>
<dbReference type="GO" id="GO:0016301">
    <property type="term" value="F:kinase activity"/>
    <property type="evidence" value="ECO:0007669"/>
    <property type="project" value="UniProtKB-KW"/>
</dbReference>
<dbReference type="GO" id="GO:0009229">
    <property type="term" value="P:thiamine diphosphate biosynthetic process"/>
    <property type="evidence" value="ECO:0007669"/>
    <property type="project" value="InterPro"/>
</dbReference>
<reference evidence="8" key="1">
    <citation type="submission" date="2023-07" db="EMBL/GenBank/DDBJ databases">
        <title>Chromosome-level genome assembly of Artemia franciscana.</title>
        <authorList>
            <person name="Jo E."/>
        </authorList>
    </citation>
    <scope>NUCLEOTIDE SEQUENCE</scope>
    <source>
        <tissue evidence="8">Whole body</tissue>
    </source>
</reference>
<evidence type="ECO:0000256" key="3">
    <source>
        <dbReference type="ARBA" id="ARBA00022777"/>
    </source>
</evidence>
<evidence type="ECO:0000256" key="2">
    <source>
        <dbReference type="ARBA" id="ARBA00022741"/>
    </source>
</evidence>
<dbReference type="CDD" id="cd07995">
    <property type="entry name" value="TPK"/>
    <property type="match status" value="1"/>
</dbReference>
<evidence type="ECO:0000256" key="1">
    <source>
        <dbReference type="ARBA" id="ARBA00022679"/>
    </source>
</evidence>
<dbReference type="Gene3D" id="3.40.50.10240">
    <property type="entry name" value="Thiamin pyrophosphokinase, catalytic domain"/>
    <property type="match status" value="1"/>
</dbReference>
<evidence type="ECO:0000313" key="9">
    <source>
        <dbReference type="Proteomes" id="UP001187531"/>
    </source>
</evidence>
<feature type="compositionally biased region" description="Low complexity" evidence="6">
    <location>
        <begin position="30"/>
        <end position="39"/>
    </location>
</feature>
<keyword evidence="3" id="KW-0418">Kinase</keyword>
<dbReference type="SUPFAM" id="SSF63999">
    <property type="entry name" value="Thiamin pyrophosphokinase, catalytic domain"/>
    <property type="match status" value="1"/>
</dbReference>
<keyword evidence="4" id="KW-0067">ATP-binding</keyword>
<keyword evidence="9" id="KW-1185">Reference proteome</keyword>
<dbReference type="PANTHER" id="PTHR13622">
    <property type="entry name" value="THIAMIN PYROPHOSPHOKINASE"/>
    <property type="match status" value="1"/>
</dbReference>
<dbReference type="GO" id="GO:0030975">
    <property type="term" value="F:thiamine binding"/>
    <property type="evidence" value="ECO:0007669"/>
    <property type="project" value="InterPro"/>
</dbReference>
<keyword evidence="2" id="KW-0547">Nucleotide-binding</keyword>
<evidence type="ECO:0000256" key="5">
    <source>
        <dbReference type="SAM" id="Coils"/>
    </source>
</evidence>
<dbReference type="SUPFAM" id="SSF63862">
    <property type="entry name" value="Thiamin pyrophosphokinase, substrate-binding domain"/>
    <property type="match status" value="1"/>
</dbReference>
<dbReference type="Pfam" id="PF04265">
    <property type="entry name" value="TPK_B1_binding"/>
    <property type="match status" value="1"/>
</dbReference>
<feature type="coiled-coil region" evidence="5">
    <location>
        <begin position="148"/>
        <end position="210"/>
    </location>
</feature>
<evidence type="ECO:0000259" key="7">
    <source>
        <dbReference type="SMART" id="SM00983"/>
    </source>
</evidence>
<feature type="compositionally biased region" description="Basic and acidic residues" evidence="6">
    <location>
        <begin position="40"/>
        <end position="56"/>
    </location>
</feature>
<sequence>MDCKTSVGVQSMECDFEDSHGDLNQSTGESSISVSPTSRSSRDSSDGKDYSQLKNRENSSLYNSRISIRSSQWPIASSEDEEIDEKTEQLRENLRKTENGPQQEKLTKLFYSSCIIERSIQWPTVNRLGINLSITGTMSKVDGNDEIIEEIWGELRRAEKKLNEIEEIMWYKSNQFQADAQKRNKQKEELSRLDIERIKLRDEFKDAKEKLSLYIDGFFYEREHSSKYLLPIGSEIKKKTCEKSIDSVCSEEFCQLQHPLYLNCAKSGEVKYGNTSPRILGRVVEERIMANKAFNALLEASNSEMEPKEDIKLEKAKLDLMLKIWKCDMKKSTALNCITEANNNGEFEPPGTSGSLFSPYPALALFEASICSFTGVFKATADGGTNRLYDATLDAGKKPSEYVPDLISGDFDSIRKEVKEFYSDLGSKVVHTPNQDETDFSKCVNLVLEESKSLSRKVEYFLVFVDSSGRLDHIIQNTNEIIRRCQQGMEIYLVANNSITWCLSPGDHVIHIDEDTKRKWCAVIPAGNKPARVTTKGLKWDMTDAVLEFGGLISSSNAFTDVAGVEITTDSFLLFSIGLPENVN</sequence>
<evidence type="ECO:0000313" key="8">
    <source>
        <dbReference type="EMBL" id="KAK2724554.1"/>
    </source>
</evidence>
<dbReference type="GO" id="GO:0005524">
    <property type="term" value="F:ATP binding"/>
    <property type="evidence" value="ECO:0007669"/>
    <property type="project" value="UniProtKB-KW"/>
</dbReference>
<dbReference type="InterPro" id="IPR006282">
    <property type="entry name" value="Thi_PPkinase"/>
</dbReference>
<organism evidence="8 9">
    <name type="scientific">Artemia franciscana</name>
    <name type="common">Brine shrimp</name>
    <name type="synonym">Artemia sanfranciscana</name>
    <dbReference type="NCBI Taxonomy" id="6661"/>
    <lineage>
        <taxon>Eukaryota</taxon>
        <taxon>Metazoa</taxon>
        <taxon>Ecdysozoa</taxon>
        <taxon>Arthropoda</taxon>
        <taxon>Crustacea</taxon>
        <taxon>Branchiopoda</taxon>
        <taxon>Anostraca</taxon>
        <taxon>Artemiidae</taxon>
        <taxon>Artemia</taxon>
    </lineage>
</organism>
<keyword evidence="5" id="KW-0175">Coiled coil</keyword>
<gene>
    <name evidence="8" type="ORF">QYM36_001150</name>
</gene>
<dbReference type="GO" id="GO:0004788">
    <property type="term" value="F:thiamine diphosphokinase activity"/>
    <property type="evidence" value="ECO:0007669"/>
    <property type="project" value="InterPro"/>
</dbReference>
<evidence type="ECO:0000256" key="4">
    <source>
        <dbReference type="ARBA" id="ARBA00022840"/>
    </source>
</evidence>
<feature type="region of interest" description="Disordered" evidence="6">
    <location>
        <begin position="15"/>
        <end position="56"/>
    </location>
</feature>
<dbReference type="Pfam" id="PF04263">
    <property type="entry name" value="TPK_catalytic"/>
    <property type="match status" value="1"/>
</dbReference>
<dbReference type="PANTHER" id="PTHR13622:SF8">
    <property type="entry name" value="THIAMIN PYROPHOSPHOKINASE 1"/>
    <property type="match status" value="1"/>
</dbReference>
<name>A0AA88ICB6_ARTSF</name>
<dbReference type="EMBL" id="JAVRJZ010000003">
    <property type="protein sequence ID" value="KAK2724554.1"/>
    <property type="molecule type" value="Genomic_DNA"/>
</dbReference>
<dbReference type="Gene3D" id="2.60.120.320">
    <property type="entry name" value="Thiamin pyrophosphokinase, thiamin-binding domain"/>
    <property type="match status" value="1"/>
</dbReference>
<dbReference type="GO" id="GO:0006772">
    <property type="term" value="P:thiamine metabolic process"/>
    <property type="evidence" value="ECO:0007669"/>
    <property type="project" value="InterPro"/>
</dbReference>